<evidence type="ECO:0000313" key="2">
    <source>
        <dbReference type="Proteomes" id="UP000023152"/>
    </source>
</evidence>
<gene>
    <name evidence="1" type="ORF">RFI_38538</name>
</gene>
<evidence type="ECO:0000313" key="1">
    <source>
        <dbReference type="EMBL" id="ETN98949.1"/>
    </source>
</evidence>
<reference evidence="1 2" key="1">
    <citation type="journal article" date="2013" name="Curr. Biol.">
        <title>The Genome of the Foraminiferan Reticulomyxa filosa.</title>
        <authorList>
            <person name="Glockner G."/>
            <person name="Hulsmann N."/>
            <person name="Schleicher M."/>
            <person name="Noegel A.A."/>
            <person name="Eichinger L."/>
            <person name="Gallinger C."/>
            <person name="Pawlowski J."/>
            <person name="Sierra R."/>
            <person name="Euteneuer U."/>
            <person name="Pillet L."/>
            <person name="Moustafa A."/>
            <person name="Platzer M."/>
            <person name="Groth M."/>
            <person name="Szafranski K."/>
            <person name="Schliwa M."/>
        </authorList>
    </citation>
    <scope>NUCLEOTIDE SEQUENCE [LARGE SCALE GENOMIC DNA]</scope>
</reference>
<name>X6LE02_RETFI</name>
<dbReference type="AlphaFoldDB" id="X6LE02"/>
<organism evidence="1 2">
    <name type="scientific">Reticulomyxa filosa</name>
    <dbReference type="NCBI Taxonomy" id="46433"/>
    <lineage>
        <taxon>Eukaryota</taxon>
        <taxon>Sar</taxon>
        <taxon>Rhizaria</taxon>
        <taxon>Retaria</taxon>
        <taxon>Foraminifera</taxon>
        <taxon>Monothalamids</taxon>
        <taxon>Reticulomyxidae</taxon>
        <taxon>Reticulomyxa</taxon>
    </lineage>
</organism>
<comment type="caution">
    <text evidence="1">The sequence shown here is derived from an EMBL/GenBank/DDBJ whole genome shotgun (WGS) entry which is preliminary data.</text>
</comment>
<feature type="non-terminal residue" evidence="1">
    <location>
        <position position="1"/>
    </location>
</feature>
<keyword evidence="2" id="KW-1185">Reference proteome</keyword>
<dbReference type="Proteomes" id="UP000023152">
    <property type="component" value="Unassembled WGS sequence"/>
</dbReference>
<protein>
    <submittedName>
        <fullName evidence="1">Uncharacterized protein</fullName>
    </submittedName>
</protein>
<sequence>CNLNLIDRNHICFNHNLNAHHISTMKLHFDIVTQLLQSMRQEIELKDNRMNNVASSKHLIKSLEENNSKLNELYVIKGNNGIRYFNKVDFCHLRKKKRKGQPNCLQLIANQINKITNLFWSLQLQHPISVKALETSNKHFWSWTLKIQLLSVLLDVVLPSKNIEINSQNRYYKKPY</sequence>
<accession>X6LE02</accession>
<proteinExistence type="predicted"/>
<dbReference type="EMBL" id="ASPP01045341">
    <property type="protein sequence ID" value="ETN98949.1"/>
    <property type="molecule type" value="Genomic_DNA"/>
</dbReference>